<keyword evidence="1" id="KW-0560">Oxidoreductase</keyword>
<dbReference type="InterPro" id="IPR002869">
    <property type="entry name" value="Pyrv_flavodox_OxRed_cen"/>
</dbReference>
<evidence type="ECO:0000313" key="4">
    <source>
        <dbReference type="Proteomes" id="UP000263273"/>
    </source>
</evidence>
<accession>A0A354YWH1</accession>
<evidence type="ECO:0000259" key="2">
    <source>
        <dbReference type="Pfam" id="PF01558"/>
    </source>
</evidence>
<dbReference type="STRING" id="378794.GCA_001570625_00725"/>
<protein>
    <submittedName>
        <fullName evidence="3">2-oxoacid:ferredoxin oxidoreductase subunit gamma</fullName>
    </submittedName>
</protein>
<feature type="domain" description="Pyruvate/ketoisovalerate oxidoreductase catalytic" evidence="2">
    <location>
        <begin position="13"/>
        <end position="177"/>
    </location>
</feature>
<dbReference type="Gene3D" id="3.40.920.10">
    <property type="entry name" value="Pyruvate-ferredoxin oxidoreductase, PFOR, domain III"/>
    <property type="match status" value="1"/>
</dbReference>
<dbReference type="RefSeq" id="WP_276620028.1">
    <property type="nucleotide sequence ID" value="NZ_DHSN01000048.1"/>
</dbReference>
<dbReference type="Proteomes" id="UP000263273">
    <property type="component" value="Unassembled WGS sequence"/>
</dbReference>
<dbReference type="EMBL" id="DNZF01000033">
    <property type="protein sequence ID" value="HBK52597.1"/>
    <property type="molecule type" value="Genomic_DNA"/>
</dbReference>
<dbReference type="InterPro" id="IPR052554">
    <property type="entry name" value="2-oxoglutarate_synth_KorC"/>
</dbReference>
<sequence length="183" mass="20392">MESEKQILFAGFGGQGVLSMSKFLAYAAMGAGKNVTWVPSYGAEMRGGTANCLVTIANEEISSPLTENPLMAIIMNKPSLERFENKVQPDGTLFVNSSMVDRKCRRDDLTVLEVPVNQLAEELDNLRGANMILLGAYLEKTRVVEVEDALEHFEQIFSGKRKEIIQKNRQAFLAGVEYARNNW</sequence>
<dbReference type="PANTHER" id="PTHR42730:SF1">
    <property type="entry name" value="2-OXOGLUTARATE SYNTHASE SUBUNIT KORC"/>
    <property type="match status" value="1"/>
</dbReference>
<gene>
    <name evidence="3" type="ORF">DDZ44_01480</name>
</gene>
<reference evidence="3 4" key="1">
    <citation type="journal article" date="2018" name="Nat. Biotechnol.">
        <title>A standardized bacterial taxonomy based on genome phylogeny substantially revises the tree of life.</title>
        <authorList>
            <person name="Parks D.H."/>
            <person name="Chuvochina M."/>
            <person name="Waite D.W."/>
            <person name="Rinke C."/>
            <person name="Skarshewski A."/>
            <person name="Chaumeil P.A."/>
            <person name="Hugenholtz P."/>
        </authorList>
    </citation>
    <scope>NUCLEOTIDE SEQUENCE [LARGE SCALE GENOMIC DNA]</scope>
    <source>
        <strain evidence="3">UBA10948</strain>
    </source>
</reference>
<proteinExistence type="predicted"/>
<dbReference type="AlphaFoldDB" id="A0A354YWH1"/>
<dbReference type="SUPFAM" id="SSF53323">
    <property type="entry name" value="Pyruvate-ferredoxin oxidoreductase, PFOR, domain III"/>
    <property type="match status" value="1"/>
</dbReference>
<evidence type="ECO:0000313" key="3">
    <source>
        <dbReference type="EMBL" id="HBK52597.1"/>
    </source>
</evidence>
<name>A0A354YWH1_9FIRM</name>
<dbReference type="Pfam" id="PF01558">
    <property type="entry name" value="POR"/>
    <property type="match status" value="1"/>
</dbReference>
<dbReference type="InterPro" id="IPR019752">
    <property type="entry name" value="Pyrv/ketoisovalerate_OxRed_cat"/>
</dbReference>
<dbReference type="GO" id="GO:0016903">
    <property type="term" value="F:oxidoreductase activity, acting on the aldehyde or oxo group of donors"/>
    <property type="evidence" value="ECO:0007669"/>
    <property type="project" value="InterPro"/>
</dbReference>
<dbReference type="PANTHER" id="PTHR42730">
    <property type="entry name" value="2-OXOGLUTARATE SYNTHASE SUBUNIT KORC"/>
    <property type="match status" value="1"/>
</dbReference>
<evidence type="ECO:0000256" key="1">
    <source>
        <dbReference type="ARBA" id="ARBA00023002"/>
    </source>
</evidence>
<comment type="caution">
    <text evidence="3">The sequence shown here is derived from an EMBL/GenBank/DDBJ whole genome shotgun (WGS) entry which is preliminary data.</text>
</comment>
<organism evidence="3 4">
    <name type="scientific">Syntrophomonas wolfei</name>
    <dbReference type="NCBI Taxonomy" id="863"/>
    <lineage>
        <taxon>Bacteria</taxon>
        <taxon>Bacillati</taxon>
        <taxon>Bacillota</taxon>
        <taxon>Clostridia</taxon>
        <taxon>Eubacteriales</taxon>
        <taxon>Syntrophomonadaceae</taxon>
        <taxon>Syntrophomonas</taxon>
    </lineage>
</organism>